<reference evidence="2 3" key="1">
    <citation type="submission" date="2024-02" db="EMBL/GenBank/DDBJ databases">
        <authorList>
            <person name="Chen Y."/>
            <person name="Shah S."/>
            <person name="Dougan E. K."/>
            <person name="Thang M."/>
            <person name="Chan C."/>
        </authorList>
    </citation>
    <scope>NUCLEOTIDE SEQUENCE [LARGE SCALE GENOMIC DNA]</scope>
</reference>
<evidence type="ECO:0000313" key="2">
    <source>
        <dbReference type="EMBL" id="CAK9084908.1"/>
    </source>
</evidence>
<keyword evidence="3" id="KW-1185">Reference proteome</keyword>
<organism evidence="2 3">
    <name type="scientific">Durusdinium trenchii</name>
    <dbReference type="NCBI Taxonomy" id="1381693"/>
    <lineage>
        <taxon>Eukaryota</taxon>
        <taxon>Sar</taxon>
        <taxon>Alveolata</taxon>
        <taxon>Dinophyceae</taxon>
        <taxon>Suessiales</taxon>
        <taxon>Symbiodiniaceae</taxon>
        <taxon>Durusdinium</taxon>
    </lineage>
</organism>
<evidence type="ECO:0000256" key="1">
    <source>
        <dbReference type="SAM" id="MobiDB-lite"/>
    </source>
</evidence>
<dbReference type="EMBL" id="CAXAMM010039229">
    <property type="protein sequence ID" value="CAK9084908.1"/>
    <property type="molecule type" value="Genomic_DNA"/>
</dbReference>
<sequence length="103" mass="11726">MLRRVPSLSRAFHRCRCRFSSSSGPPQVTKSELEIPWHIVIPVGLTLLVVGKDAFPSEPKKKAEQNSDEDEIEKRLKQELQQTSFKEWKSAGFDPEATSTSKR</sequence>
<accession>A0ABP0QB95</accession>
<protein>
    <submittedName>
        <fullName evidence="2">Uncharacterized protein</fullName>
    </submittedName>
</protein>
<evidence type="ECO:0000313" key="3">
    <source>
        <dbReference type="Proteomes" id="UP001642464"/>
    </source>
</evidence>
<name>A0ABP0QB95_9DINO</name>
<dbReference type="Proteomes" id="UP001642464">
    <property type="component" value="Unassembled WGS sequence"/>
</dbReference>
<feature type="region of interest" description="Disordered" evidence="1">
    <location>
        <begin position="83"/>
        <end position="103"/>
    </location>
</feature>
<gene>
    <name evidence="2" type="ORF">SCF082_LOCUS40254</name>
</gene>
<proteinExistence type="predicted"/>
<comment type="caution">
    <text evidence="2">The sequence shown here is derived from an EMBL/GenBank/DDBJ whole genome shotgun (WGS) entry which is preliminary data.</text>
</comment>